<accession>A0A9X3XUD3</accession>
<name>A0A9X3XUD3_ENTFC</name>
<evidence type="ECO:0000313" key="1">
    <source>
        <dbReference type="EMBL" id="MDC4249086.1"/>
    </source>
</evidence>
<dbReference type="Proteomes" id="UP001141166">
    <property type="component" value="Unassembled WGS sequence"/>
</dbReference>
<dbReference type="EMBL" id="JAMWMK010000039">
    <property type="protein sequence ID" value="MDC4249086.1"/>
    <property type="molecule type" value="Genomic_DNA"/>
</dbReference>
<evidence type="ECO:0000313" key="2">
    <source>
        <dbReference type="Proteomes" id="UP001141166"/>
    </source>
</evidence>
<sequence length="88" mass="10408">MFIRTNRSCYNSRFAPIDTMLRPEWPPTYVACDCGKRAKHIVNCRRLSCGALHFEETRIWKCPTCGQKYRLPKGSFEFERVEESQEET</sequence>
<comment type="caution">
    <text evidence="1">The sequence shown here is derived from an EMBL/GenBank/DDBJ whole genome shotgun (WGS) entry which is preliminary data.</text>
</comment>
<reference evidence="1" key="1">
    <citation type="submission" date="2022-05" db="EMBL/GenBank/DDBJ databases">
        <title>Draft genome sequences of Clostridium perfringens strains isolated from Peru.</title>
        <authorList>
            <person name="Hurtado R."/>
            <person name="Lima L."/>
            <person name="Sousa T."/>
            <person name="Jaiswal A.K."/>
            <person name="Tiwari S."/>
            <person name="Maturrano L."/>
            <person name="Brenig B."/>
            <person name="Azevedo V."/>
        </authorList>
    </citation>
    <scope>NUCLEOTIDE SEQUENCE</scope>
    <source>
        <strain evidence="1">CP4</strain>
    </source>
</reference>
<dbReference type="RefSeq" id="WP_272471534.1">
    <property type="nucleotide sequence ID" value="NZ_JAMWMK010000039.1"/>
</dbReference>
<protein>
    <submittedName>
        <fullName evidence="1">Uncharacterized protein</fullName>
    </submittedName>
</protein>
<gene>
    <name evidence="1" type="ORF">M3X98_13845</name>
</gene>
<dbReference type="AlphaFoldDB" id="A0A9X3XUD3"/>
<proteinExistence type="predicted"/>
<organism evidence="1 2">
    <name type="scientific">Enterococcus faecium</name>
    <name type="common">Streptococcus faecium</name>
    <dbReference type="NCBI Taxonomy" id="1352"/>
    <lineage>
        <taxon>Bacteria</taxon>
        <taxon>Bacillati</taxon>
        <taxon>Bacillota</taxon>
        <taxon>Bacilli</taxon>
        <taxon>Lactobacillales</taxon>
        <taxon>Enterococcaceae</taxon>
        <taxon>Enterococcus</taxon>
    </lineage>
</organism>